<proteinExistence type="predicted"/>
<accession>A0A392UDC1</accession>
<dbReference type="AlphaFoldDB" id="A0A392UDC1"/>
<protein>
    <submittedName>
        <fullName evidence="1">Uncharacterized protein</fullName>
    </submittedName>
</protein>
<feature type="non-terminal residue" evidence="1">
    <location>
        <position position="27"/>
    </location>
</feature>
<comment type="caution">
    <text evidence="1">The sequence shown here is derived from an EMBL/GenBank/DDBJ whole genome shotgun (WGS) entry which is preliminary data.</text>
</comment>
<name>A0A392UDC1_9FABA</name>
<reference evidence="1 2" key="1">
    <citation type="journal article" date="2018" name="Front. Plant Sci.">
        <title>Red Clover (Trifolium pratense) and Zigzag Clover (T. medium) - A Picture of Genomic Similarities and Differences.</title>
        <authorList>
            <person name="Dluhosova J."/>
            <person name="Istvanek J."/>
            <person name="Nedelnik J."/>
            <person name="Repkova J."/>
        </authorList>
    </citation>
    <scope>NUCLEOTIDE SEQUENCE [LARGE SCALE GENOMIC DNA]</scope>
    <source>
        <strain evidence="2">cv. 10/8</strain>
        <tissue evidence="1">Leaf</tissue>
    </source>
</reference>
<dbReference type="EMBL" id="LXQA010797896">
    <property type="protein sequence ID" value="MCI71529.1"/>
    <property type="molecule type" value="Genomic_DNA"/>
</dbReference>
<organism evidence="1 2">
    <name type="scientific">Trifolium medium</name>
    <dbReference type="NCBI Taxonomy" id="97028"/>
    <lineage>
        <taxon>Eukaryota</taxon>
        <taxon>Viridiplantae</taxon>
        <taxon>Streptophyta</taxon>
        <taxon>Embryophyta</taxon>
        <taxon>Tracheophyta</taxon>
        <taxon>Spermatophyta</taxon>
        <taxon>Magnoliopsida</taxon>
        <taxon>eudicotyledons</taxon>
        <taxon>Gunneridae</taxon>
        <taxon>Pentapetalae</taxon>
        <taxon>rosids</taxon>
        <taxon>fabids</taxon>
        <taxon>Fabales</taxon>
        <taxon>Fabaceae</taxon>
        <taxon>Papilionoideae</taxon>
        <taxon>50 kb inversion clade</taxon>
        <taxon>NPAAA clade</taxon>
        <taxon>Hologalegina</taxon>
        <taxon>IRL clade</taxon>
        <taxon>Trifolieae</taxon>
        <taxon>Trifolium</taxon>
    </lineage>
</organism>
<sequence>MSAALRSRGEIVVTVASSVIATLLIPG</sequence>
<evidence type="ECO:0000313" key="1">
    <source>
        <dbReference type="EMBL" id="MCI71529.1"/>
    </source>
</evidence>
<dbReference type="Proteomes" id="UP000265520">
    <property type="component" value="Unassembled WGS sequence"/>
</dbReference>
<evidence type="ECO:0000313" key="2">
    <source>
        <dbReference type="Proteomes" id="UP000265520"/>
    </source>
</evidence>
<keyword evidence="2" id="KW-1185">Reference proteome</keyword>